<evidence type="ECO:0000313" key="3">
    <source>
        <dbReference type="EMBL" id="MDQ0480161.1"/>
    </source>
</evidence>
<feature type="region of interest" description="Disordered" evidence="1">
    <location>
        <begin position="1"/>
        <end position="31"/>
    </location>
</feature>
<evidence type="ECO:0000313" key="4">
    <source>
        <dbReference type="Proteomes" id="UP001224418"/>
    </source>
</evidence>
<organism evidence="3 4">
    <name type="scientific">Hathewaya limosa</name>
    <name type="common">Clostridium limosum</name>
    <dbReference type="NCBI Taxonomy" id="1536"/>
    <lineage>
        <taxon>Bacteria</taxon>
        <taxon>Bacillati</taxon>
        <taxon>Bacillota</taxon>
        <taxon>Clostridia</taxon>
        <taxon>Eubacteriales</taxon>
        <taxon>Clostridiaceae</taxon>
        <taxon>Hathewaya</taxon>
    </lineage>
</organism>
<dbReference type="EMBL" id="JAUSWN010000015">
    <property type="protein sequence ID" value="MDQ0480161.1"/>
    <property type="molecule type" value="Genomic_DNA"/>
</dbReference>
<sequence length="307" mass="34921">MNNENNDNNIKEKKYFQEHNTNVENSNEKKLNKKEEKIKGAGEDIVKHISKLKEDGIFGGKSKYVQKMKNDHEVQKCIKEMQQMEENYDKKNNMIMGGAIGIVALVVVFVGIKMINTPADKLTGKNTESVKVEQKVEPNNKPTTPQVNPQTQQPVGAINNAVYTNVLGDENRKKALEESVRINENETTGLAAIYISELLRQSGVQVPREVKNTKDLVSSLQNLGWQKITDPKQLQKGDVCFTTDMTNMEGYPSHVYIFMGWAKEGSTDYALVCDNLFAQNNNQPIHKRNIDFETEDAQKMNFFMRKQ</sequence>
<name>A0ABU0JVB8_HATLI</name>
<proteinExistence type="predicted"/>
<keyword evidence="2" id="KW-0812">Transmembrane</keyword>
<keyword evidence="2" id="KW-0472">Membrane</keyword>
<reference evidence="3 4" key="1">
    <citation type="submission" date="2023-07" db="EMBL/GenBank/DDBJ databases">
        <title>Genomic Encyclopedia of Type Strains, Phase IV (KMG-IV): sequencing the most valuable type-strain genomes for metagenomic binning, comparative biology and taxonomic classification.</title>
        <authorList>
            <person name="Goeker M."/>
        </authorList>
    </citation>
    <scope>NUCLEOTIDE SEQUENCE [LARGE SCALE GENOMIC DNA]</scope>
    <source>
        <strain evidence="3 4">DSM 1400</strain>
    </source>
</reference>
<keyword evidence="4" id="KW-1185">Reference proteome</keyword>
<gene>
    <name evidence="3" type="ORF">QOZ93_001909</name>
</gene>
<evidence type="ECO:0000256" key="1">
    <source>
        <dbReference type="SAM" id="MobiDB-lite"/>
    </source>
</evidence>
<dbReference type="Proteomes" id="UP001224418">
    <property type="component" value="Unassembled WGS sequence"/>
</dbReference>
<comment type="caution">
    <text evidence="3">The sequence shown here is derived from an EMBL/GenBank/DDBJ whole genome shotgun (WGS) entry which is preliminary data.</text>
</comment>
<keyword evidence="2" id="KW-1133">Transmembrane helix</keyword>
<feature type="transmembrane region" description="Helical" evidence="2">
    <location>
        <begin position="94"/>
        <end position="112"/>
    </location>
</feature>
<dbReference type="RefSeq" id="WP_307356032.1">
    <property type="nucleotide sequence ID" value="NZ_BAAACJ010000014.1"/>
</dbReference>
<accession>A0ABU0JVB8</accession>
<protein>
    <submittedName>
        <fullName evidence="3">Uncharacterized protein</fullName>
    </submittedName>
</protein>
<evidence type="ECO:0000256" key="2">
    <source>
        <dbReference type="SAM" id="Phobius"/>
    </source>
</evidence>